<feature type="domain" description="TadE-like" evidence="2">
    <location>
        <begin position="8"/>
        <end position="50"/>
    </location>
</feature>
<evidence type="ECO:0000259" key="2">
    <source>
        <dbReference type="Pfam" id="PF07811"/>
    </source>
</evidence>
<dbReference type="AlphaFoldDB" id="S7UML2"/>
<gene>
    <name evidence="3" type="ORF">dsmv_3186</name>
</gene>
<keyword evidence="1" id="KW-0812">Transmembrane</keyword>
<dbReference type="EMBL" id="ATHJ01000109">
    <property type="protein sequence ID" value="EPR35194.1"/>
    <property type="molecule type" value="Genomic_DNA"/>
</dbReference>
<dbReference type="RefSeq" id="WP_020878276.1">
    <property type="nucleotide sequence ID" value="NZ_ATHJ01000109.1"/>
</dbReference>
<proteinExistence type="predicted"/>
<feature type="transmembrane region" description="Helical" evidence="1">
    <location>
        <begin position="12"/>
        <end position="36"/>
    </location>
</feature>
<protein>
    <submittedName>
        <fullName evidence="3">TadE family protein</fullName>
    </submittedName>
</protein>
<dbReference type="InterPro" id="IPR012495">
    <property type="entry name" value="TadE-like_dom"/>
</dbReference>
<evidence type="ECO:0000313" key="3">
    <source>
        <dbReference type="EMBL" id="EPR35194.1"/>
    </source>
</evidence>
<keyword evidence="4" id="KW-1185">Reference proteome</keyword>
<evidence type="ECO:0000256" key="1">
    <source>
        <dbReference type="SAM" id="Phobius"/>
    </source>
</evidence>
<name>S7UML2_DESML</name>
<dbReference type="Proteomes" id="UP000014977">
    <property type="component" value="Unassembled WGS sequence"/>
</dbReference>
<dbReference type="STRING" id="897.B2D07_09880"/>
<dbReference type="eggNOG" id="COG4961">
    <property type="taxonomic scope" value="Bacteria"/>
</dbReference>
<comment type="caution">
    <text evidence="3">The sequence shown here is derived from an EMBL/GenBank/DDBJ whole genome shotgun (WGS) entry which is preliminary data.</text>
</comment>
<evidence type="ECO:0000313" key="4">
    <source>
        <dbReference type="Proteomes" id="UP000014977"/>
    </source>
</evidence>
<sequence>MLPKNQNGAAVLEFLIVLPILLLFLFGGIEFGAIFYNKQVLTNASREGARAGITREYTLDGIKHEYTEADIEGIVKNYWLNEEKKSFLLGFSPIDPEDIEVTVIPEEFTATGNEYLTVGVKIKDYNLIFASIMGLDILYKVPDLQNIINISASTTMRMEPKLN</sequence>
<reference evidence="3 4" key="1">
    <citation type="journal article" date="2013" name="Genome Announc.">
        <title>Draft genome sequences for three mercury-methylating, sulfate-reducing bacteria.</title>
        <authorList>
            <person name="Brown S.D."/>
            <person name="Hurt R.A.Jr."/>
            <person name="Gilmour C.C."/>
            <person name="Elias D.A."/>
        </authorList>
    </citation>
    <scope>NUCLEOTIDE SEQUENCE [LARGE SCALE GENOMIC DNA]</scope>
    <source>
        <strain evidence="3 4">DSM 2059</strain>
    </source>
</reference>
<dbReference type="Pfam" id="PF07811">
    <property type="entry name" value="TadE"/>
    <property type="match status" value="1"/>
</dbReference>
<organism evidence="3 4">
    <name type="scientific">Desulfococcus multivorans DSM 2059</name>
    <dbReference type="NCBI Taxonomy" id="1121405"/>
    <lineage>
        <taxon>Bacteria</taxon>
        <taxon>Pseudomonadati</taxon>
        <taxon>Thermodesulfobacteriota</taxon>
        <taxon>Desulfobacteria</taxon>
        <taxon>Desulfobacterales</taxon>
        <taxon>Desulfococcaceae</taxon>
        <taxon>Desulfococcus</taxon>
    </lineage>
</organism>
<accession>S7UML2</accession>
<keyword evidence="1" id="KW-1133">Transmembrane helix</keyword>
<keyword evidence="1" id="KW-0472">Membrane</keyword>